<reference evidence="1" key="1">
    <citation type="journal article" date="2021" name="Environ. Microbiol.">
        <title>Gene family expansions and transcriptome signatures uncover fungal adaptations to wood decay.</title>
        <authorList>
            <person name="Hage H."/>
            <person name="Miyauchi S."/>
            <person name="Viragh M."/>
            <person name="Drula E."/>
            <person name="Min B."/>
            <person name="Chaduli D."/>
            <person name="Navarro D."/>
            <person name="Favel A."/>
            <person name="Norest M."/>
            <person name="Lesage-Meessen L."/>
            <person name="Balint B."/>
            <person name="Merenyi Z."/>
            <person name="de Eugenio L."/>
            <person name="Morin E."/>
            <person name="Martinez A.T."/>
            <person name="Baldrian P."/>
            <person name="Stursova M."/>
            <person name="Martinez M.J."/>
            <person name="Novotny C."/>
            <person name="Magnuson J.K."/>
            <person name="Spatafora J.W."/>
            <person name="Maurice S."/>
            <person name="Pangilinan J."/>
            <person name="Andreopoulos W."/>
            <person name="LaButti K."/>
            <person name="Hundley H."/>
            <person name="Na H."/>
            <person name="Kuo A."/>
            <person name="Barry K."/>
            <person name="Lipzen A."/>
            <person name="Henrissat B."/>
            <person name="Riley R."/>
            <person name="Ahrendt S."/>
            <person name="Nagy L.G."/>
            <person name="Grigoriev I.V."/>
            <person name="Martin F."/>
            <person name="Rosso M.N."/>
        </authorList>
    </citation>
    <scope>NUCLEOTIDE SEQUENCE</scope>
    <source>
        <strain evidence="1">CBS 384.51</strain>
    </source>
</reference>
<accession>A0ACB8U979</accession>
<protein>
    <submittedName>
        <fullName evidence="1">Uncharacterized protein</fullName>
    </submittedName>
</protein>
<dbReference type="Proteomes" id="UP001055072">
    <property type="component" value="Unassembled WGS sequence"/>
</dbReference>
<evidence type="ECO:0000313" key="2">
    <source>
        <dbReference type="Proteomes" id="UP001055072"/>
    </source>
</evidence>
<sequence>MSHFNLADIPARTQVLVVGGGPAGSYAASALAREGIDVVLLDMSKFPRYHIGESLLPSVRHFLRFIDAEHKVAEYGFARKPGSAIKFNQYMREGYTDFVALGAENNAWNVRRSEFDNLLLEHSADSGAKVFTQTRVDSLEFLSPESTPTAASSDIPTTPESARSFWGFGDSRSRSSSVQSHTAGYGGAGVGFGGMNELGRPYKAFYAKSDGKKGEIEFDYLVDASGRNGLLSTRYLKNRQYNQSLKNVAVWGYWRGTGMYGKGTPRENAPFFEALSDESGWAWFIPLHNGMTSVGIVMDQKQLGIRSRAASSATTAPLPPSFSASSTSFSHNNQSKHHVTLADKYLMFLHLAPGVQALMGDNAELVEVCDENGESPAARSASDFSYSAESYAGVGWRIAGDAGAFIDPFFSSGVHLAMTGGLSAAATIAASLRGDCEEKEAATYHSKRVAISYTRFLVVVLSAYKQIRSQSENILADIDEDNFDKAFEFFRPVIQGGADMGKTLSEDEVQRALDFCINIFSPTTPEQHESVQRKILESQWWVPDEHDENKGDDKDGEHKDEDKGKDEDSTHCQSTESKSHPAHDADASFSAAAKTAASRLMDVRSPIIDPSALTRLLKSRLSIFTRANSSESVKSVKSIMSDSSASSSKSTPPESPVSAVFSVASASSASLCSQWGGESVGVVGSEKLGQGGEESDSEVKMVLEKVNARRVIHADMSTGVHSLEQEAVDGMLIRLKRGELGLVRVD</sequence>
<evidence type="ECO:0000313" key="1">
    <source>
        <dbReference type="EMBL" id="KAI0090520.1"/>
    </source>
</evidence>
<dbReference type="EMBL" id="MU274907">
    <property type="protein sequence ID" value="KAI0090520.1"/>
    <property type="molecule type" value="Genomic_DNA"/>
</dbReference>
<proteinExistence type="predicted"/>
<gene>
    <name evidence="1" type="ORF">BDY19DRAFT_991965</name>
</gene>
<organism evidence="1 2">
    <name type="scientific">Irpex rosettiformis</name>
    <dbReference type="NCBI Taxonomy" id="378272"/>
    <lineage>
        <taxon>Eukaryota</taxon>
        <taxon>Fungi</taxon>
        <taxon>Dikarya</taxon>
        <taxon>Basidiomycota</taxon>
        <taxon>Agaricomycotina</taxon>
        <taxon>Agaricomycetes</taxon>
        <taxon>Polyporales</taxon>
        <taxon>Irpicaceae</taxon>
        <taxon>Irpex</taxon>
    </lineage>
</organism>
<comment type="caution">
    <text evidence="1">The sequence shown here is derived from an EMBL/GenBank/DDBJ whole genome shotgun (WGS) entry which is preliminary data.</text>
</comment>
<keyword evidence="2" id="KW-1185">Reference proteome</keyword>
<name>A0ACB8U979_9APHY</name>